<dbReference type="InterPro" id="IPR046342">
    <property type="entry name" value="CBS_dom_sf"/>
</dbReference>
<name>A0ABS8WPR0_DATST</name>
<evidence type="ECO:0000313" key="7">
    <source>
        <dbReference type="Proteomes" id="UP000823775"/>
    </source>
</evidence>
<dbReference type="PANTHER" id="PTHR13780:SF48">
    <property type="entry name" value="CBS DOMAIN-CONTAINING PROTEIN CBSCBSPB1"/>
    <property type="match status" value="1"/>
</dbReference>
<gene>
    <name evidence="6" type="ORF">HAX54_051427</name>
</gene>
<evidence type="ECO:0000256" key="4">
    <source>
        <dbReference type="SAM" id="MobiDB-lite"/>
    </source>
</evidence>
<organism evidence="6 7">
    <name type="scientific">Datura stramonium</name>
    <name type="common">Jimsonweed</name>
    <name type="synonym">Common thornapple</name>
    <dbReference type="NCBI Taxonomy" id="4076"/>
    <lineage>
        <taxon>Eukaryota</taxon>
        <taxon>Viridiplantae</taxon>
        <taxon>Streptophyta</taxon>
        <taxon>Embryophyta</taxon>
        <taxon>Tracheophyta</taxon>
        <taxon>Spermatophyta</taxon>
        <taxon>Magnoliopsida</taxon>
        <taxon>eudicotyledons</taxon>
        <taxon>Gunneridae</taxon>
        <taxon>Pentapetalae</taxon>
        <taxon>asterids</taxon>
        <taxon>lamiids</taxon>
        <taxon>Solanales</taxon>
        <taxon>Solanaceae</taxon>
        <taxon>Solanoideae</taxon>
        <taxon>Datureae</taxon>
        <taxon>Datura</taxon>
    </lineage>
</organism>
<dbReference type="Proteomes" id="UP000823775">
    <property type="component" value="Unassembled WGS sequence"/>
</dbReference>
<feature type="region of interest" description="Disordered" evidence="4">
    <location>
        <begin position="225"/>
        <end position="245"/>
    </location>
</feature>
<dbReference type="Gene3D" id="3.10.580.10">
    <property type="entry name" value="CBS-domain"/>
    <property type="match status" value="1"/>
</dbReference>
<evidence type="ECO:0000256" key="3">
    <source>
        <dbReference type="PROSITE-ProRule" id="PRU00703"/>
    </source>
</evidence>
<dbReference type="InterPro" id="IPR050511">
    <property type="entry name" value="AMPK_gamma/SDS23_families"/>
</dbReference>
<dbReference type="SUPFAM" id="SSF54631">
    <property type="entry name" value="CBS-domain pair"/>
    <property type="match status" value="1"/>
</dbReference>
<keyword evidence="7" id="KW-1185">Reference proteome</keyword>
<dbReference type="PANTHER" id="PTHR13780">
    <property type="entry name" value="AMP-ACTIVATED PROTEIN KINASE, GAMMA REGULATORY SUBUNIT"/>
    <property type="match status" value="1"/>
</dbReference>
<reference evidence="6 7" key="1">
    <citation type="journal article" date="2021" name="BMC Genomics">
        <title>Datura genome reveals duplications of psychoactive alkaloid biosynthetic genes and high mutation rate following tissue culture.</title>
        <authorList>
            <person name="Rajewski A."/>
            <person name="Carter-House D."/>
            <person name="Stajich J."/>
            <person name="Litt A."/>
        </authorList>
    </citation>
    <scope>NUCLEOTIDE SEQUENCE [LARGE SCALE GENOMIC DNA]</scope>
    <source>
        <strain evidence="6">AR-01</strain>
    </source>
</reference>
<evidence type="ECO:0000313" key="6">
    <source>
        <dbReference type="EMBL" id="MCE3052021.1"/>
    </source>
</evidence>
<feature type="domain" description="CBS" evidence="5">
    <location>
        <begin position="144"/>
        <end position="202"/>
    </location>
</feature>
<dbReference type="PROSITE" id="PS51371">
    <property type="entry name" value="CBS"/>
    <property type="match status" value="1"/>
</dbReference>
<comment type="caution">
    <text evidence="6">The sequence shown here is derived from an EMBL/GenBank/DDBJ whole genome shotgun (WGS) entry which is preliminary data.</text>
</comment>
<accession>A0ABS8WPR0</accession>
<evidence type="ECO:0000256" key="2">
    <source>
        <dbReference type="ARBA" id="ARBA00023122"/>
    </source>
</evidence>
<dbReference type="EMBL" id="JACEIK010009160">
    <property type="protein sequence ID" value="MCE3052021.1"/>
    <property type="molecule type" value="Genomic_DNA"/>
</dbReference>
<proteinExistence type="predicted"/>
<evidence type="ECO:0000256" key="1">
    <source>
        <dbReference type="ARBA" id="ARBA00022737"/>
    </source>
</evidence>
<dbReference type="InterPro" id="IPR000644">
    <property type="entry name" value="CBS_dom"/>
</dbReference>
<sequence length="376" mass="41828">MEEDSLILLPKVRFQSSRSMCKYLTVKPATGKLDICRLWKWRGWVALLDIAKCLYDAIARLERAAEKGKAIAAAVEGVEKHWGSSVSGSNTFIETLQERMFRPSLSTIISENSKVVIVEPSDTVLATAKKMLEYRTSSAIVMVMTPSPECSTTDTPIVDALHTMHDGKFLHLPVVDKEGIVVAVLDVLHITHAAVATVGNTAGVNNEAANTMMQRFWDSAMALTPDDDEETRSEGSLKLASEGAETGRSIPILRQPAKYAFKIQDQKGRTQIQLRYTERTDVITAIIQRLGNDIDSTTFPDFADKNSYTYEGFLSPYEDEDHDKELMIEMQTSTGLRLHLDYSGTPGRRERFQLCLDYAIENLAASAYTAVVLVLH</sequence>
<protein>
    <recommendedName>
        <fullName evidence="5">CBS domain-containing protein</fullName>
    </recommendedName>
</protein>
<evidence type="ECO:0000259" key="5">
    <source>
        <dbReference type="PROSITE" id="PS51371"/>
    </source>
</evidence>
<dbReference type="Pfam" id="PF00571">
    <property type="entry name" value="CBS"/>
    <property type="match status" value="1"/>
</dbReference>
<keyword evidence="2 3" id="KW-0129">CBS domain</keyword>
<keyword evidence="1" id="KW-0677">Repeat</keyword>